<feature type="region of interest" description="Disordered" evidence="7">
    <location>
        <begin position="51"/>
        <end position="107"/>
    </location>
</feature>
<comment type="subcellular location">
    <subcellularLocation>
        <location evidence="1">Membrane</location>
        <topology evidence="1">Single-pass type II membrane protein</topology>
    </subcellularLocation>
</comment>
<name>A0AAI9EFZ2_9PEZI</name>
<evidence type="ECO:0000256" key="1">
    <source>
        <dbReference type="ARBA" id="ARBA00004606"/>
    </source>
</evidence>
<evidence type="ECO:0000256" key="4">
    <source>
        <dbReference type="ARBA" id="ARBA00022968"/>
    </source>
</evidence>
<keyword evidence="5 8" id="KW-1133">Transmembrane helix</keyword>
<dbReference type="InterPro" id="IPR026050">
    <property type="entry name" value="C1GALT1/C1GALT1_chp1"/>
</dbReference>
<keyword evidence="4" id="KW-0735">Signal-anchor</keyword>
<keyword evidence="3 8" id="KW-0812">Transmembrane</keyword>
<comment type="similarity">
    <text evidence="2">Belongs to the glycosyltransferase 31 family. Beta3-Gal-T subfamily.</text>
</comment>
<evidence type="ECO:0000313" key="10">
    <source>
        <dbReference type="Proteomes" id="UP001296104"/>
    </source>
</evidence>
<feature type="transmembrane region" description="Helical" evidence="8">
    <location>
        <begin position="12"/>
        <end position="31"/>
    </location>
</feature>
<reference evidence="9" key="1">
    <citation type="submission" date="2023-11" db="EMBL/GenBank/DDBJ databases">
        <authorList>
            <person name="Alioto T."/>
            <person name="Alioto T."/>
            <person name="Gomez Garrido J."/>
        </authorList>
    </citation>
    <scope>NUCLEOTIDE SEQUENCE</scope>
</reference>
<dbReference type="PANTHER" id="PTHR23033">
    <property type="entry name" value="BETA1,3-GALACTOSYLTRANSFERASE"/>
    <property type="match status" value="1"/>
</dbReference>
<dbReference type="AlphaFoldDB" id="A0AAI9EFZ2"/>
<organism evidence="9 10">
    <name type="scientific">Lecanosticta acicola</name>
    <dbReference type="NCBI Taxonomy" id="111012"/>
    <lineage>
        <taxon>Eukaryota</taxon>
        <taxon>Fungi</taxon>
        <taxon>Dikarya</taxon>
        <taxon>Ascomycota</taxon>
        <taxon>Pezizomycotina</taxon>
        <taxon>Dothideomycetes</taxon>
        <taxon>Dothideomycetidae</taxon>
        <taxon>Mycosphaerellales</taxon>
        <taxon>Mycosphaerellaceae</taxon>
        <taxon>Lecanosticta</taxon>
    </lineage>
</organism>
<accession>A0AAI9EFZ2</accession>
<evidence type="ECO:0000313" key="9">
    <source>
        <dbReference type="EMBL" id="CAK4034750.1"/>
    </source>
</evidence>
<sequence>MSVGNILGGARGVTLSRLAFLFLLLVAAFLWRDTWFPSAETAYHNARKGQYPFTTHQDEGPESNPGDVSNTPPSSVAPAQPAVPQPLHVSEPSPWDPSEPASTNETCKHLPGADKVLVMLKTGATELYQKLPTHFVTTFKCIPNYMIFSDLEQQFGEAHLYDAIAPVSKRMQEEHEDFKLYREIQRWQAEGQDMSKLKGDSGWNLDKWKFMPMLHMAIGEASDDIEWFVMMEADTSISWLNLLLWLKTMDPREPYYLGAQNVLGDTTFAHGGSGIVMSRKAADTLQAARKSNGEAVYDEAWEDVTRTSCCGDEIVARAFLAVDIPLTPAWPLIQGEKISTVDYTDNHWCTPAVTFHHVTPIEVDSHWQFEKQWTDEHGWEKPYLYRDIFAHFIGDHISVNRTSWNNLSNDKKLVGEDLATEDDEDFNSLERFEQDATKSEEACASACERYGDQCIQWMFTPGRCHLGRDIRLGESDAREDEHWSCGWMQERVAAFQTALKGCKVRWAG</sequence>
<dbReference type="PANTHER" id="PTHR23033:SF47">
    <property type="entry name" value="APPLE DOMAIN-CONTAINING PROTEIN-RELATED"/>
    <property type="match status" value="1"/>
</dbReference>
<keyword evidence="6 8" id="KW-0472">Membrane</keyword>
<evidence type="ECO:0000256" key="6">
    <source>
        <dbReference type="ARBA" id="ARBA00023136"/>
    </source>
</evidence>
<dbReference type="GO" id="GO:0016020">
    <property type="term" value="C:membrane"/>
    <property type="evidence" value="ECO:0007669"/>
    <property type="project" value="UniProtKB-SubCell"/>
</dbReference>
<comment type="caution">
    <text evidence="9">The sequence shown here is derived from an EMBL/GenBank/DDBJ whole genome shotgun (WGS) entry which is preliminary data.</text>
</comment>
<proteinExistence type="inferred from homology"/>
<evidence type="ECO:0000256" key="2">
    <source>
        <dbReference type="ARBA" id="ARBA00006462"/>
    </source>
</evidence>
<dbReference type="Gene3D" id="3.90.550.50">
    <property type="match status" value="1"/>
</dbReference>
<dbReference type="EMBL" id="CAVMBE010000133">
    <property type="protein sequence ID" value="CAK4034750.1"/>
    <property type="molecule type" value="Genomic_DNA"/>
</dbReference>
<evidence type="ECO:0000256" key="7">
    <source>
        <dbReference type="SAM" id="MobiDB-lite"/>
    </source>
</evidence>
<evidence type="ECO:0000256" key="5">
    <source>
        <dbReference type="ARBA" id="ARBA00022989"/>
    </source>
</evidence>
<feature type="compositionally biased region" description="Low complexity" evidence="7">
    <location>
        <begin position="72"/>
        <end position="86"/>
    </location>
</feature>
<keyword evidence="10" id="KW-1185">Reference proteome</keyword>
<gene>
    <name evidence="9" type="ORF">LECACI_7A009908</name>
</gene>
<protein>
    <submittedName>
        <fullName evidence="9">Glycosyltransferase family 31</fullName>
    </submittedName>
</protein>
<evidence type="ECO:0000256" key="8">
    <source>
        <dbReference type="SAM" id="Phobius"/>
    </source>
</evidence>
<evidence type="ECO:0000256" key="3">
    <source>
        <dbReference type="ARBA" id="ARBA00022692"/>
    </source>
</evidence>
<dbReference type="Proteomes" id="UP001296104">
    <property type="component" value="Unassembled WGS sequence"/>
</dbReference>